<dbReference type="Gene3D" id="3.90.1010.10">
    <property type="match status" value="1"/>
</dbReference>
<dbReference type="Pfam" id="PF02657">
    <property type="entry name" value="SufE"/>
    <property type="match status" value="1"/>
</dbReference>
<evidence type="ECO:0000313" key="3">
    <source>
        <dbReference type="EMBL" id="RKF06672.1"/>
    </source>
</evidence>
<dbReference type="OrthoDB" id="9799320at2"/>
<name>A0A3A8A8N6_9HYPH</name>
<evidence type="ECO:0000256" key="1">
    <source>
        <dbReference type="ARBA" id="ARBA00010282"/>
    </source>
</evidence>
<evidence type="ECO:0000259" key="2">
    <source>
        <dbReference type="Pfam" id="PF02657"/>
    </source>
</evidence>
<dbReference type="AlphaFoldDB" id="A0A3A8A8N6"/>
<accession>A0A3A8A8N6</accession>
<feature type="domain" description="Fe-S metabolism associated" evidence="2">
    <location>
        <begin position="10"/>
        <end position="130"/>
    </location>
</feature>
<dbReference type="RefSeq" id="WP_109767313.1">
    <property type="nucleotide sequence ID" value="NZ_CP159474.1"/>
</dbReference>
<comment type="similarity">
    <text evidence="1">Belongs to the SufE family.</text>
</comment>
<dbReference type="Proteomes" id="UP000246132">
    <property type="component" value="Unassembled WGS sequence"/>
</dbReference>
<dbReference type="SUPFAM" id="SSF82649">
    <property type="entry name" value="SufE/NifU"/>
    <property type="match status" value="1"/>
</dbReference>
<protein>
    <submittedName>
        <fullName evidence="3">SufE family protein</fullName>
    </submittedName>
</protein>
<reference evidence="3 4" key="1">
    <citation type="journal article" date="2018" name="Int. J. Syst. Bacteriol.">
        <title>Oceaniradius stylonemae gen. nov., sp. nov., isolated from a red alga, Stylonema cornu-cervi.</title>
        <authorList>
            <person name="Jeong S."/>
        </authorList>
    </citation>
    <scope>NUCLEOTIDE SEQUENCE [LARGE SCALE GENOMIC DNA]</scope>
    <source>
        <strain evidence="3 4">StC1</strain>
    </source>
</reference>
<gene>
    <name evidence="3" type="ORF">DEM25_010505</name>
</gene>
<sequence length="138" mass="15159">MTRAIDTIIDDFDLLDDWEDKYRYVIELGRELPDMDDSEKTAANKVNGCVSQVWVVAEPGEGETLHFRGDSDAHIVRGLVAIMISALSGKPSHDIVAFDAEALFKRIGLDSHLTPQRANGLRSMVERMKAEAAGMAAA</sequence>
<dbReference type="EMBL" id="QFWV02000006">
    <property type="protein sequence ID" value="RKF06672.1"/>
    <property type="molecule type" value="Genomic_DNA"/>
</dbReference>
<dbReference type="PANTHER" id="PTHR43597:SF5">
    <property type="entry name" value="SUFE-LIKE PROTEIN 2, CHLOROPLASTIC"/>
    <property type="match status" value="1"/>
</dbReference>
<dbReference type="InterPro" id="IPR003808">
    <property type="entry name" value="Fe-S_metab-assoc_dom"/>
</dbReference>
<proteinExistence type="inferred from homology"/>
<organism evidence="3 4">
    <name type="scientific">Oceaniradius stylonematis</name>
    <dbReference type="NCBI Taxonomy" id="2184161"/>
    <lineage>
        <taxon>Bacteria</taxon>
        <taxon>Pseudomonadati</taxon>
        <taxon>Pseudomonadota</taxon>
        <taxon>Alphaproteobacteria</taxon>
        <taxon>Hyphomicrobiales</taxon>
        <taxon>Ahrensiaceae</taxon>
        <taxon>Oceaniradius</taxon>
    </lineage>
</organism>
<comment type="caution">
    <text evidence="3">The sequence shown here is derived from an EMBL/GenBank/DDBJ whole genome shotgun (WGS) entry which is preliminary data.</text>
</comment>
<evidence type="ECO:0000313" key="4">
    <source>
        <dbReference type="Proteomes" id="UP000246132"/>
    </source>
</evidence>
<dbReference type="PANTHER" id="PTHR43597">
    <property type="entry name" value="SULFUR ACCEPTOR PROTEIN CSDE"/>
    <property type="match status" value="1"/>
</dbReference>
<keyword evidence="4" id="KW-1185">Reference proteome</keyword>